<dbReference type="Pfam" id="PF00237">
    <property type="entry name" value="Ribosomal_L22"/>
    <property type="match status" value="1"/>
</dbReference>
<dbReference type="PANTHER" id="PTHR13501:SF8">
    <property type="entry name" value="LARGE RIBOSOMAL SUBUNIT PROTEIN UL22M"/>
    <property type="match status" value="1"/>
</dbReference>
<dbReference type="CDD" id="cd00336">
    <property type="entry name" value="Ribosomal_L22"/>
    <property type="match status" value="1"/>
</dbReference>
<dbReference type="NCBIfam" id="TIGR01044">
    <property type="entry name" value="rplV_bact"/>
    <property type="match status" value="1"/>
</dbReference>
<keyword evidence="5 7" id="KW-0687">Ribonucleoprotein</keyword>
<dbReference type="InterPro" id="IPR018260">
    <property type="entry name" value="Ribosomal_uL22_CS"/>
</dbReference>
<comment type="function">
    <text evidence="7">The globular domain of the protein is located near the polypeptide exit tunnel on the outside of the subunit, while an extended beta-hairpin is found that lines the wall of the exit tunnel in the center of the 70S ribosome.</text>
</comment>
<name>A0A932CNN1_UNCTE</name>
<evidence type="ECO:0000256" key="7">
    <source>
        <dbReference type="HAMAP-Rule" id="MF_01331"/>
    </source>
</evidence>
<dbReference type="AlphaFoldDB" id="A0A932CNN1"/>
<sequence>MEAAKAVIRYIHTSPRRARQVVDLIRGKKAEEALAILSYTPRAAARIVEKLLKSAIANAGQNERIDVDSLVVARAWVDGGPMIKRFLPRARGRATPIRKRTSHITLVLSAQERPVGGRGAAAGGLRRRSSGARG</sequence>
<dbReference type="InterPro" id="IPR036394">
    <property type="entry name" value="Ribosomal_uL22_sf"/>
</dbReference>
<evidence type="ECO:0000256" key="11">
    <source>
        <dbReference type="SAM" id="MobiDB-lite"/>
    </source>
</evidence>
<evidence type="ECO:0000256" key="8">
    <source>
        <dbReference type="RuleBase" id="RU004005"/>
    </source>
</evidence>
<dbReference type="Gene3D" id="3.90.470.10">
    <property type="entry name" value="Ribosomal protein L22/L17"/>
    <property type="match status" value="1"/>
</dbReference>
<feature type="compositionally biased region" description="Basic residues" evidence="11">
    <location>
        <begin position="125"/>
        <end position="134"/>
    </location>
</feature>
<dbReference type="EMBL" id="JACPRF010000231">
    <property type="protein sequence ID" value="MBI2876753.1"/>
    <property type="molecule type" value="Genomic_DNA"/>
</dbReference>
<dbReference type="SUPFAM" id="SSF54843">
    <property type="entry name" value="Ribosomal protein L22"/>
    <property type="match status" value="1"/>
</dbReference>
<dbReference type="InterPro" id="IPR005727">
    <property type="entry name" value="Ribosomal_uL22_bac/chlpt-type"/>
</dbReference>
<evidence type="ECO:0000313" key="12">
    <source>
        <dbReference type="EMBL" id="MBI2876753.1"/>
    </source>
</evidence>
<dbReference type="PROSITE" id="PS00464">
    <property type="entry name" value="RIBOSOMAL_L22"/>
    <property type="match status" value="1"/>
</dbReference>
<comment type="function">
    <text evidence="7 10">This protein binds specifically to 23S rRNA; its binding is stimulated by other ribosomal proteins, e.g., L4, L17, and L20. It is important during the early stages of 50S assembly. It makes multiple contacts with different domains of the 23S rRNA in the assembled 50S subunit and ribosome.</text>
</comment>
<dbReference type="GO" id="GO:0019843">
    <property type="term" value="F:rRNA binding"/>
    <property type="evidence" value="ECO:0007669"/>
    <property type="project" value="UniProtKB-UniRule"/>
</dbReference>
<evidence type="ECO:0000256" key="9">
    <source>
        <dbReference type="RuleBase" id="RU004006"/>
    </source>
</evidence>
<reference evidence="12" key="1">
    <citation type="submission" date="2020-07" db="EMBL/GenBank/DDBJ databases">
        <title>Huge and variable diversity of episymbiotic CPR bacteria and DPANN archaea in groundwater ecosystems.</title>
        <authorList>
            <person name="He C.Y."/>
            <person name="Keren R."/>
            <person name="Whittaker M."/>
            <person name="Farag I.F."/>
            <person name="Doudna J."/>
            <person name="Cate J.H.D."/>
            <person name="Banfield J.F."/>
        </authorList>
    </citation>
    <scope>NUCLEOTIDE SEQUENCE</scope>
    <source>
        <strain evidence="12">NC_groundwater_672_Ag_B-0.1um_62_36</strain>
    </source>
</reference>
<keyword evidence="2 7" id="KW-0699">rRNA-binding</keyword>
<dbReference type="Proteomes" id="UP000769766">
    <property type="component" value="Unassembled WGS sequence"/>
</dbReference>
<feature type="region of interest" description="Disordered" evidence="11">
    <location>
        <begin position="115"/>
        <end position="134"/>
    </location>
</feature>
<dbReference type="GO" id="GO:0003735">
    <property type="term" value="F:structural constituent of ribosome"/>
    <property type="evidence" value="ECO:0007669"/>
    <property type="project" value="InterPro"/>
</dbReference>
<accession>A0A932CNN1</accession>
<organism evidence="12 13">
    <name type="scientific">Tectimicrobiota bacterium</name>
    <dbReference type="NCBI Taxonomy" id="2528274"/>
    <lineage>
        <taxon>Bacteria</taxon>
        <taxon>Pseudomonadati</taxon>
        <taxon>Nitrospinota/Tectimicrobiota group</taxon>
        <taxon>Candidatus Tectimicrobiota</taxon>
    </lineage>
</organism>
<keyword evidence="4 7" id="KW-0689">Ribosomal protein</keyword>
<evidence type="ECO:0000256" key="5">
    <source>
        <dbReference type="ARBA" id="ARBA00023274"/>
    </source>
</evidence>
<evidence type="ECO:0000256" key="3">
    <source>
        <dbReference type="ARBA" id="ARBA00022884"/>
    </source>
</evidence>
<gene>
    <name evidence="7 12" type="primary">rplV</name>
    <name evidence="12" type="ORF">HYY20_07720</name>
</gene>
<evidence type="ECO:0000256" key="2">
    <source>
        <dbReference type="ARBA" id="ARBA00022730"/>
    </source>
</evidence>
<evidence type="ECO:0000313" key="13">
    <source>
        <dbReference type="Proteomes" id="UP000769766"/>
    </source>
</evidence>
<proteinExistence type="inferred from homology"/>
<evidence type="ECO:0000256" key="6">
    <source>
        <dbReference type="ARBA" id="ARBA00035207"/>
    </source>
</evidence>
<protein>
    <recommendedName>
        <fullName evidence="6 7">Large ribosomal subunit protein uL22</fullName>
    </recommendedName>
</protein>
<comment type="similarity">
    <text evidence="1 7 8">Belongs to the universal ribosomal protein uL22 family.</text>
</comment>
<dbReference type="HAMAP" id="MF_01331_B">
    <property type="entry name" value="Ribosomal_uL22_B"/>
    <property type="match status" value="1"/>
</dbReference>
<dbReference type="GO" id="GO:0022625">
    <property type="term" value="C:cytosolic large ribosomal subunit"/>
    <property type="evidence" value="ECO:0007669"/>
    <property type="project" value="TreeGrafter"/>
</dbReference>
<dbReference type="InterPro" id="IPR001063">
    <property type="entry name" value="Ribosomal_uL22"/>
</dbReference>
<comment type="caution">
    <text evidence="12">The sequence shown here is derived from an EMBL/GenBank/DDBJ whole genome shotgun (WGS) entry which is preliminary data.</text>
</comment>
<comment type="subunit">
    <text evidence="7 9">Part of the 50S ribosomal subunit.</text>
</comment>
<dbReference type="PANTHER" id="PTHR13501">
    <property type="entry name" value="CHLOROPLAST 50S RIBOSOMAL PROTEIN L22-RELATED"/>
    <property type="match status" value="1"/>
</dbReference>
<dbReference type="GO" id="GO:0006412">
    <property type="term" value="P:translation"/>
    <property type="evidence" value="ECO:0007669"/>
    <property type="project" value="UniProtKB-UniRule"/>
</dbReference>
<keyword evidence="3 7" id="KW-0694">RNA-binding</keyword>
<evidence type="ECO:0000256" key="4">
    <source>
        <dbReference type="ARBA" id="ARBA00022980"/>
    </source>
</evidence>
<evidence type="ECO:0000256" key="10">
    <source>
        <dbReference type="RuleBase" id="RU004008"/>
    </source>
</evidence>
<evidence type="ECO:0000256" key="1">
    <source>
        <dbReference type="ARBA" id="ARBA00009451"/>
    </source>
</evidence>
<dbReference type="InterPro" id="IPR047867">
    <property type="entry name" value="Ribosomal_uL22_bac/org-type"/>
</dbReference>